<dbReference type="Proteomes" id="UP001371218">
    <property type="component" value="Unassembled WGS sequence"/>
</dbReference>
<evidence type="ECO:0000313" key="2">
    <source>
        <dbReference type="Proteomes" id="UP001371218"/>
    </source>
</evidence>
<dbReference type="InterPro" id="IPR032675">
    <property type="entry name" value="LRR_dom_sf"/>
</dbReference>
<gene>
    <name evidence="1" type="ORF">AACH06_27505</name>
</gene>
<evidence type="ECO:0000313" key="1">
    <source>
        <dbReference type="EMBL" id="MEK8034579.1"/>
    </source>
</evidence>
<comment type="caution">
    <text evidence="1">The sequence shown here is derived from an EMBL/GenBank/DDBJ whole genome shotgun (WGS) entry which is preliminary data.</text>
</comment>
<organism evidence="1 2">
    <name type="scientific">Ideonella lacteola</name>
    <dbReference type="NCBI Taxonomy" id="2984193"/>
    <lineage>
        <taxon>Bacteria</taxon>
        <taxon>Pseudomonadati</taxon>
        <taxon>Pseudomonadota</taxon>
        <taxon>Betaproteobacteria</taxon>
        <taxon>Burkholderiales</taxon>
        <taxon>Sphaerotilaceae</taxon>
        <taxon>Ideonella</taxon>
    </lineage>
</organism>
<dbReference type="NCBIfam" id="NF038076">
    <property type="entry name" value="fam_STM4015"/>
    <property type="match status" value="1"/>
</dbReference>
<dbReference type="RefSeq" id="WP_341429008.1">
    <property type="nucleotide sequence ID" value="NZ_JBBUTG010000031.1"/>
</dbReference>
<dbReference type="EMBL" id="JBBUTG010000031">
    <property type="protein sequence ID" value="MEK8034579.1"/>
    <property type="molecule type" value="Genomic_DNA"/>
</dbReference>
<protein>
    <submittedName>
        <fullName evidence="1">STM4015 family protein</fullName>
    </submittedName>
</protein>
<dbReference type="Gene3D" id="3.80.10.10">
    <property type="entry name" value="Ribonuclease Inhibitor"/>
    <property type="match status" value="1"/>
</dbReference>
<name>A0ABU9BXU7_9BURK</name>
<proteinExistence type="predicted"/>
<keyword evidence="2" id="KW-1185">Reference proteome</keyword>
<dbReference type="SUPFAM" id="SSF52047">
    <property type="entry name" value="RNI-like"/>
    <property type="match status" value="1"/>
</dbReference>
<sequence>MTISNLTQRFAGKEVRDYERGQPVDSAADVVYRLSLDYDADTTMVTLLDEFLAEVDKSRLEALVIGAWEEPHENNPDGVIAALADRAADLPQLKAVFIGDITYEECEISWIIQGDYTRLLQAFPRLEQLHIRGSNSLTFPACTHAGLKRLVIECGGLPATVWQGLAGCSFPALEHLELWVGTSDYGFDADLDAVTAAVEKLRTPGLRYLGLRDAEMADAIAAWIAGQPWISQLAVLDLSLGTLGDEGAQALLNSPLVRRLPRVDLSHHYISDELQAQLRAAMPGVVLDDVQEEDDEYRYVAVGE</sequence>
<accession>A0ABU9BXU7</accession>
<dbReference type="InterPro" id="IPR047722">
    <property type="entry name" value="STM4015-like"/>
</dbReference>
<reference evidence="1 2" key="1">
    <citation type="submission" date="2024-04" db="EMBL/GenBank/DDBJ databases">
        <title>Novel species of the genus Ideonella isolated from streams.</title>
        <authorList>
            <person name="Lu H."/>
        </authorList>
    </citation>
    <scope>NUCLEOTIDE SEQUENCE [LARGE SCALE GENOMIC DNA]</scope>
    <source>
        <strain evidence="1 2">DXS29W</strain>
    </source>
</reference>